<evidence type="ECO:0000313" key="5">
    <source>
        <dbReference type="Proteomes" id="UP000239485"/>
    </source>
</evidence>
<dbReference type="GO" id="GO:0016491">
    <property type="term" value="F:oxidoreductase activity"/>
    <property type="evidence" value="ECO:0007669"/>
    <property type="project" value="UniProtKB-KW"/>
</dbReference>
<gene>
    <name evidence="4" type="ORF">CLV92_11932</name>
</gene>
<evidence type="ECO:0000256" key="2">
    <source>
        <dbReference type="ARBA" id="ARBA00023002"/>
    </source>
</evidence>
<dbReference type="Pfam" id="PF00106">
    <property type="entry name" value="adh_short"/>
    <property type="match status" value="1"/>
</dbReference>
<dbReference type="EMBL" id="PTJD01000019">
    <property type="protein sequence ID" value="PPK91951.1"/>
    <property type="molecule type" value="Genomic_DNA"/>
</dbReference>
<dbReference type="CDD" id="cd05233">
    <property type="entry name" value="SDR_c"/>
    <property type="match status" value="1"/>
</dbReference>
<dbReference type="Gene3D" id="3.40.50.720">
    <property type="entry name" value="NAD(P)-binding Rossmann-like Domain"/>
    <property type="match status" value="1"/>
</dbReference>
<dbReference type="Proteomes" id="UP000239485">
    <property type="component" value="Unassembled WGS sequence"/>
</dbReference>
<dbReference type="PRINTS" id="PR00080">
    <property type="entry name" value="SDRFAMILY"/>
</dbReference>
<dbReference type="InterPro" id="IPR002347">
    <property type="entry name" value="SDR_fam"/>
</dbReference>
<proteinExistence type="inferred from homology"/>
<name>A0A2S6ICM7_9ACTN</name>
<comment type="similarity">
    <text evidence="1 3">Belongs to the short-chain dehydrogenases/reductases (SDR) family.</text>
</comment>
<protein>
    <recommendedName>
        <fullName evidence="6">Short-subunit dehydrogenase</fullName>
    </recommendedName>
</protein>
<dbReference type="PRINTS" id="PR00081">
    <property type="entry name" value="GDHRDH"/>
</dbReference>
<dbReference type="RefSeq" id="WP_211291294.1">
    <property type="nucleotide sequence ID" value="NZ_PTJD01000019.1"/>
</dbReference>
<organism evidence="4 5">
    <name type="scientific">Kineococcus xinjiangensis</name>
    <dbReference type="NCBI Taxonomy" id="512762"/>
    <lineage>
        <taxon>Bacteria</taxon>
        <taxon>Bacillati</taxon>
        <taxon>Actinomycetota</taxon>
        <taxon>Actinomycetes</taxon>
        <taxon>Kineosporiales</taxon>
        <taxon>Kineosporiaceae</taxon>
        <taxon>Kineococcus</taxon>
    </lineage>
</organism>
<evidence type="ECO:0008006" key="6">
    <source>
        <dbReference type="Google" id="ProtNLM"/>
    </source>
</evidence>
<dbReference type="PANTHER" id="PTHR44196:SF2">
    <property type="entry name" value="SHORT-CHAIN DEHYDROGENASE-RELATED"/>
    <property type="match status" value="1"/>
</dbReference>
<evidence type="ECO:0000256" key="3">
    <source>
        <dbReference type="RuleBase" id="RU000363"/>
    </source>
</evidence>
<dbReference type="GO" id="GO:0016020">
    <property type="term" value="C:membrane"/>
    <property type="evidence" value="ECO:0007669"/>
    <property type="project" value="TreeGrafter"/>
</dbReference>
<reference evidence="4 5" key="1">
    <citation type="submission" date="2018-02" db="EMBL/GenBank/DDBJ databases">
        <title>Genomic Encyclopedia of Archaeal and Bacterial Type Strains, Phase II (KMG-II): from individual species to whole genera.</title>
        <authorList>
            <person name="Goeker M."/>
        </authorList>
    </citation>
    <scope>NUCLEOTIDE SEQUENCE [LARGE SCALE GENOMIC DNA]</scope>
    <source>
        <strain evidence="4 5">DSM 22857</strain>
    </source>
</reference>
<keyword evidence="2" id="KW-0560">Oxidoreductase</keyword>
<sequence>MSTPASRPTALITGATAGLGASYAAHLAAAGHDLVIVARDRNRLEETAERLRERHGVQVEVLAADLAHRADLAAVAARLGDEARPVDLLVNNAGYGLKQSLAVGEIELLEQHFDVLARAVLVLSNAAAKAMVDRRRGRILNVGSIAGLLAGGGHYAALKGYVLALTESLAKDLRGTGVSATVVMPGYVHTEFHARAGMKGASGPSHAWLKPDDVVTASLRDTFAGHLVSVPSVQYRVLAAVLGVLPRSVVRTAWRFSSRKAPSNARTTSAVTSSSALTTQG</sequence>
<dbReference type="SUPFAM" id="SSF51735">
    <property type="entry name" value="NAD(P)-binding Rossmann-fold domains"/>
    <property type="match status" value="1"/>
</dbReference>
<evidence type="ECO:0000256" key="1">
    <source>
        <dbReference type="ARBA" id="ARBA00006484"/>
    </source>
</evidence>
<accession>A0A2S6ICM7</accession>
<comment type="caution">
    <text evidence="4">The sequence shown here is derived from an EMBL/GenBank/DDBJ whole genome shotgun (WGS) entry which is preliminary data.</text>
</comment>
<dbReference type="PIRSF" id="PIRSF000126">
    <property type="entry name" value="11-beta-HSD1"/>
    <property type="match status" value="1"/>
</dbReference>
<dbReference type="PANTHER" id="PTHR44196">
    <property type="entry name" value="DEHYDROGENASE/REDUCTASE SDR FAMILY MEMBER 7B"/>
    <property type="match status" value="1"/>
</dbReference>
<dbReference type="InterPro" id="IPR036291">
    <property type="entry name" value="NAD(P)-bd_dom_sf"/>
</dbReference>
<evidence type="ECO:0000313" key="4">
    <source>
        <dbReference type="EMBL" id="PPK91951.1"/>
    </source>
</evidence>
<keyword evidence="5" id="KW-1185">Reference proteome</keyword>
<dbReference type="AlphaFoldDB" id="A0A2S6ICM7"/>